<dbReference type="PANTHER" id="PTHR33334">
    <property type="entry name" value="PROTEIN LNK1"/>
    <property type="match status" value="1"/>
</dbReference>
<dbReference type="Gramene" id="TraesLDM6B03G03586050.1">
    <property type="protein sequence ID" value="TraesLDM6B03G03586050.1"/>
    <property type="gene ID" value="TraesLDM6B03G03586050"/>
</dbReference>
<dbReference type="Gramene" id="TraesCAD_scaffold_107434_01G000100.1">
    <property type="protein sequence ID" value="TraesCAD_scaffold_107434_01G000100.1"/>
    <property type="gene ID" value="TraesCAD_scaffold_107434_01G000100"/>
</dbReference>
<dbReference type="Gramene" id="TraesARI6B03G03543750.1">
    <property type="protein sequence ID" value="TraesARI6B03G03543750.1"/>
    <property type="gene ID" value="TraesARI6B03G03543750"/>
</dbReference>
<reference evidence="2" key="2">
    <citation type="submission" date="2018-10" db="UniProtKB">
        <authorList>
            <consortium name="EnsemblPlants"/>
        </authorList>
    </citation>
    <scope>IDENTIFICATION</scope>
</reference>
<sequence length="482" mass="52505">MMHAPAGRRRAFQPRDEATHFVMSDFALSNDHSTMLLHGRDRSNSTYPDVFSANPRPIQGYGANGSPRQTRSFCAQATRKNDATALPMSAEAKLFSADGYAGIRNVSGVFCSPEGGDDTVRAQDDQHKNRESDLLLFDWPELDDLEDLQTDLRKLDSAFELGSDYFDVPMWPSICSPNVQLVPSPSSHFDNPRPSNVANESATNPALKPAISVRGTSDQQINTHQPSRKKGRETPLNSSSSSVEIEHFPRLSDADLLCPFDLHDMVVPTSSSVMCNDEIIMSSSAARASPDDLFSAYVPTKNNRPRATPDMILDEMAGNPLEMYFPPLATYEQPQVPMSGTASTLPAEGFAGDGALNGAAMQFGSKPSKGRSLGGAREKARPSSVSEAAPAPVRHLGFQKLQEGMNQLDVGTKTCIRDALYRLANSVEHRHQVVEQNVGSSAANRLSTSSVWAETERSPMDRSVAQLLLQKPLDQRTANRAA</sequence>
<dbReference type="OrthoDB" id="618331at2759"/>
<feature type="region of interest" description="Disordered" evidence="1">
    <location>
        <begin position="184"/>
        <end position="244"/>
    </location>
</feature>
<dbReference type="Gramene" id="TraesCS6B02G330000.1">
    <property type="protein sequence ID" value="TraesCS6B02G330000.1"/>
    <property type="gene ID" value="TraesCS6B02G330000"/>
</dbReference>
<dbReference type="Gramene" id="TraesWEE_scaffold_006904_01G000200.1">
    <property type="protein sequence ID" value="TraesWEE_scaffold_006904_01G000200.1"/>
    <property type="gene ID" value="TraesWEE_scaffold_006904_01G000200"/>
</dbReference>
<dbReference type="PANTHER" id="PTHR33334:SF3">
    <property type="entry name" value="PROTEIN LNK1"/>
    <property type="match status" value="1"/>
</dbReference>
<dbReference type="EnsemblPlants" id="TraesCS6B02G330000.1">
    <property type="protein sequence ID" value="TraesCS6B02G330000.1"/>
    <property type="gene ID" value="TraesCS6B02G330000"/>
</dbReference>
<dbReference type="Gramene" id="TraesJAG6B03G03573200.1">
    <property type="protein sequence ID" value="TraesJAG6B03G03573200.1"/>
    <property type="gene ID" value="TraesJAG6B03G03573200"/>
</dbReference>
<evidence type="ECO:0000256" key="1">
    <source>
        <dbReference type="SAM" id="MobiDB-lite"/>
    </source>
</evidence>
<accession>A0A3B6PPJ2</accession>
<dbReference type="Gramene" id="TraesNOR6B03G03620250.1">
    <property type="protein sequence ID" value="TraesNOR6B03G03620250.1"/>
    <property type="gene ID" value="TraesNOR6B03G03620250"/>
</dbReference>
<dbReference type="STRING" id="4565.A0A3B6PPJ2"/>
<dbReference type="Proteomes" id="UP000019116">
    <property type="component" value="Chromosome 6B"/>
</dbReference>
<dbReference type="Gramene" id="TraesJUL6B03G03614470.1">
    <property type="protein sequence ID" value="TraesJUL6B03G03614470.1"/>
    <property type="gene ID" value="TraesJUL6B03G03614470"/>
</dbReference>
<dbReference type="GO" id="GO:0006355">
    <property type="term" value="P:regulation of DNA-templated transcription"/>
    <property type="evidence" value="ECO:0007669"/>
    <property type="project" value="InterPro"/>
</dbReference>
<protein>
    <submittedName>
        <fullName evidence="2">Uncharacterized protein</fullName>
    </submittedName>
</protein>
<evidence type="ECO:0000313" key="3">
    <source>
        <dbReference type="Proteomes" id="UP000019116"/>
    </source>
</evidence>
<dbReference type="Gramene" id="TraesSYM6B03G03526250.1">
    <property type="protein sequence ID" value="TraesSYM6B03G03526250.1"/>
    <property type="gene ID" value="TraesSYM6B03G03526250"/>
</dbReference>
<keyword evidence="3" id="KW-1185">Reference proteome</keyword>
<dbReference type="InterPro" id="IPR039928">
    <property type="entry name" value="LNK"/>
</dbReference>
<dbReference type="Gramene" id="TraesCS6B03G0935200.1">
    <property type="protein sequence ID" value="TraesCS6B03G0935200.1.CDS"/>
    <property type="gene ID" value="TraesCS6B03G0935200"/>
</dbReference>
<dbReference type="Gramene" id="TraesROB_scaffold_005660_01G000200.1">
    <property type="protein sequence ID" value="TraesROB_scaffold_005660_01G000200.1"/>
    <property type="gene ID" value="TraesROB_scaffold_005660_01G000200"/>
</dbReference>
<dbReference type="Gramene" id="TraesPARA_EIv1.0_2084700.1">
    <property type="protein sequence ID" value="TraesPARA_EIv1.0_2084700.1.CDS"/>
    <property type="gene ID" value="TraesPARA_EIv1.0_2084700"/>
</dbReference>
<organism evidence="2">
    <name type="scientific">Triticum aestivum</name>
    <name type="common">Wheat</name>
    <dbReference type="NCBI Taxonomy" id="4565"/>
    <lineage>
        <taxon>Eukaryota</taxon>
        <taxon>Viridiplantae</taxon>
        <taxon>Streptophyta</taxon>
        <taxon>Embryophyta</taxon>
        <taxon>Tracheophyta</taxon>
        <taxon>Spermatophyta</taxon>
        <taxon>Magnoliopsida</taxon>
        <taxon>Liliopsida</taxon>
        <taxon>Poales</taxon>
        <taxon>Poaceae</taxon>
        <taxon>BOP clade</taxon>
        <taxon>Pooideae</taxon>
        <taxon>Triticodae</taxon>
        <taxon>Triticeae</taxon>
        <taxon>Triticinae</taxon>
        <taxon>Triticum</taxon>
    </lineage>
</organism>
<dbReference type="GO" id="GO:0007623">
    <property type="term" value="P:circadian rhythm"/>
    <property type="evidence" value="ECO:0007669"/>
    <property type="project" value="InterPro"/>
</dbReference>
<evidence type="ECO:0000313" key="2">
    <source>
        <dbReference type="EnsemblPlants" id="TraesCS6B02G330000.1"/>
    </source>
</evidence>
<feature type="compositionally biased region" description="Polar residues" evidence="1">
    <location>
        <begin position="214"/>
        <end position="225"/>
    </location>
</feature>
<name>A0A3B6PPJ2_WHEAT</name>
<dbReference type="Gramene" id="TraesLAC6B03G03538630.1">
    <property type="protein sequence ID" value="TraesLAC6B03G03538630.1"/>
    <property type="gene ID" value="TraesLAC6B03G03538630"/>
</dbReference>
<dbReference type="OMA" id="EFAGSIC"/>
<feature type="compositionally biased region" description="Polar residues" evidence="1">
    <location>
        <begin position="184"/>
        <end position="204"/>
    </location>
</feature>
<dbReference type="Gramene" id="TraesMAC6B03G03583170.1">
    <property type="protein sequence ID" value="TraesMAC6B03G03583170.1"/>
    <property type="gene ID" value="TraesMAC6B03G03583170"/>
</dbReference>
<dbReference type="AlphaFoldDB" id="A0A3B6PPJ2"/>
<feature type="region of interest" description="Disordered" evidence="1">
    <location>
        <begin position="364"/>
        <end position="390"/>
    </location>
</feature>
<gene>
    <name evidence="2" type="primary">LOC123134510</name>
</gene>
<reference evidence="2" key="1">
    <citation type="submission" date="2018-08" db="EMBL/GenBank/DDBJ databases">
        <authorList>
            <person name="Rossello M."/>
        </authorList>
    </citation>
    <scope>NUCLEOTIDE SEQUENCE [LARGE SCALE GENOMIC DNA]</scope>
    <source>
        <strain evidence="2">cv. Chinese Spring</strain>
    </source>
</reference>
<proteinExistence type="predicted"/>
<dbReference type="Gramene" id="TraesSTA6B03G03573910.1">
    <property type="protein sequence ID" value="TraesSTA6B03G03573910.1"/>
    <property type="gene ID" value="TraesSTA6B03G03573910"/>
</dbReference>
<dbReference type="Gramene" id="TraesCLE_scaffold_116717_01G000100.1">
    <property type="protein sequence ID" value="TraesCLE_scaffold_116717_01G000100.1"/>
    <property type="gene ID" value="TraesCLE_scaffold_116717_01G000100"/>
</dbReference>